<dbReference type="Proteomes" id="UP001294444">
    <property type="component" value="Unassembled WGS sequence"/>
</dbReference>
<evidence type="ECO:0000313" key="1">
    <source>
        <dbReference type="EMBL" id="SNX87677.1"/>
    </source>
</evidence>
<comment type="caution">
    <text evidence="1">The sequence shown here is derived from an EMBL/GenBank/DDBJ whole genome shotgun (WGS) entry which is preliminary data.</text>
</comment>
<dbReference type="AlphaFoldDB" id="A0AAJ5C871"/>
<name>A0AAJ5C871_9BASI</name>
<dbReference type="EMBL" id="OAPG01000020">
    <property type="protein sequence ID" value="SNX87677.1"/>
    <property type="molecule type" value="Genomic_DNA"/>
</dbReference>
<reference evidence="1" key="1">
    <citation type="submission" date="2023-10" db="EMBL/GenBank/DDBJ databases">
        <authorList>
            <person name="Guldener U."/>
        </authorList>
    </citation>
    <scope>NUCLEOTIDE SEQUENCE</scope>
    <source>
        <strain evidence="1">Mp4</strain>
    </source>
</reference>
<proteinExistence type="predicted"/>
<keyword evidence="2" id="KW-1185">Reference proteome</keyword>
<gene>
    <name evidence="1" type="ORF">MEPE_06387</name>
</gene>
<evidence type="ECO:0000313" key="2">
    <source>
        <dbReference type="Proteomes" id="UP001294444"/>
    </source>
</evidence>
<accession>A0AAJ5C871</accession>
<organism evidence="1 2">
    <name type="scientific">Melanopsichium pennsylvanicum</name>
    <dbReference type="NCBI Taxonomy" id="63383"/>
    <lineage>
        <taxon>Eukaryota</taxon>
        <taxon>Fungi</taxon>
        <taxon>Dikarya</taxon>
        <taxon>Basidiomycota</taxon>
        <taxon>Ustilaginomycotina</taxon>
        <taxon>Ustilaginomycetes</taxon>
        <taxon>Ustilaginales</taxon>
        <taxon>Ustilaginaceae</taxon>
        <taxon>Melanopsichium</taxon>
    </lineage>
</organism>
<protein>
    <submittedName>
        <fullName evidence="1">Uncharacterized protein</fullName>
    </submittedName>
</protein>
<sequence>MCQKTSFVMIESIVKDQQELTYHRQLGVHPHRQGQNRKGEDVALCLTFQYDSMAVRKVSLCSVTSAACNQEVACWVIVQITTVHEIDISCRCGTPRTPASFLDEVALLQISEVYAETTLGRSSRLIVKPCLRGHMVLSPCCGALL</sequence>